<evidence type="ECO:0000313" key="3">
    <source>
        <dbReference type="EMBL" id="TDL93306.1"/>
    </source>
</evidence>
<dbReference type="Proteomes" id="UP000295310">
    <property type="component" value="Unassembled WGS sequence"/>
</dbReference>
<dbReference type="Pfam" id="PF18957">
    <property type="entry name" value="RibLong"/>
    <property type="match status" value="3"/>
</dbReference>
<feature type="domain" description="Rib" evidence="1">
    <location>
        <begin position="247"/>
        <end position="321"/>
    </location>
</feature>
<dbReference type="InterPro" id="IPR059115">
    <property type="entry name" value="Rib"/>
</dbReference>
<feature type="non-terminal residue" evidence="3">
    <location>
        <position position="399"/>
    </location>
</feature>
<dbReference type="EMBL" id="SCWA01000043">
    <property type="protein sequence ID" value="TDL93306.1"/>
    <property type="molecule type" value="Genomic_DNA"/>
</dbReference>
<sequence length="399" mass="39453">TLPAWAVVNPAGVGSGNPDISVPAGQVTIPVAVTYPDGSGGVIDVVVTVGTTDAHDNQPDYVDTTVEPGTATTIAAPLNSDGTAPPAGTSYAPADATTLPAWAVVNADGTITVNPDISVPAGQVTIPVAVTYPDGSGGVIDVVVTVGTTDAVDNQPDYVDTTVEPGTATTIAAPLNSDGTAPPAGTSYAPADATTLPAWAVVNADGTITVNPDISVPAGQVTIPVAVTYPDGSAGIIDIVVTVGTTDSSENTPIVTPITTPIGVVPPATEGIGNEATFPPGTTVEWQTPPDVSKPGTTTGTVVVTYPDGTKDVVTVPVTVEVPAGPTDAVENTPIVTPITTPVGVVPPATEGIGNEGTFPPGTTVEWQTPPDVSKPGATTGTVVVTYPDGTKDVVTVPV</sequence>
<evidence type="ECO:0000313" key="4">
    <source>
        <dbReference type="Proteomes" id="UP000295310"/>
    </source>
</evidence>
<keyword evidence="4" id="KW-1185">Reference proteome</keyword>
<dbReference type="NCBIfam" id="NF038186">
    <property type="entry name" value="YPDG_rpt"/>
    <property type="match status" value="2"/>
</dbReference>
<organism evidence="3 4">
    <name type="scientific">Macrococcus brunensis</name>
    <dbReference type="NCBI Taxonomy" id="198483"/>
    <lineage>
        <taxon>Bacteria</taxon>
        <taxon>Bacillati</taxon>
        <taxon>Bacillota</taxon>
        <taxon>Bacilli</taxon>
        <taxon>Bacillales</taxon>
        <taxon>Staphylococcaceae</taxon>
        <taxon>Macrococcus</taxon>
    </lineage>
</organism>
<evidence type="ECO:0000259" key="1">
    <source>
        <dbReference type="Pfam" id="PF08428"/>
    </source>
</evidence>
<feature type="non-terminal residue" evidence="3">
    <location>
        <position position="1"/>
    </location>
</feature>
<dbReference type="RefSeq" id="WP_208001784.1">
    <property type="nucleotide sequence ID" value="NZ_SCWA01000043.1"/>
</dbReference>
<gene>
    <name evidence="3" type="ORF">ERX27_11110</name>
</gene>
<name>A0A4R6BAL4_9STAP</name>
<feature type="domain" description="Rib" evidence="1">
    <location>
        <begin position="328"/>
        <end position="399"/>
    </location>
</feature>
<feature type="domain" description="Long Rib" evidence="2">
    <location>
        <begin position="152"/>
        <end position="243"/>
    </location>
</feature>
<comment type="caution">
    <text evidence="3">The sequence shown here is derived from an EMBL/GenBank/DDBJ whole genome shotgun (WGS) entry which is preliminary data.</text>
</comment>
<dbReference type="InterPro" id="IPR044055">
    <property type="entry name" value="RibLong"/>
</dbReference>
<dbReference type="Pfam" id="PF08428">
    <property type="entry name" value="Rib"/>
    <property type="match status" value="2"/>
</dbReference>
<accession>A0A4R6BAL4</accession>
<evidence type="ECO:0000259" key="2">
    <source>
        <dbReference type="Pfam" id="PF18957"/>
    </source>
</evidence>
<feature type="domain" description="Long Rib" evidence="2">
    <location>
        <begin position="3"/>
        <end position="49"/>
    </location>
</feature>
<proteinExistence type="predicted"/>
<dbReference type="AlphaFoldDB" id="A0A4R6BAL4"/>
<protein>
    <submittedName>
        <fullName evidence="3">Cell surface protein</fullName>
    </submittedName>
</protein>
<dbReference type="InterPro" id="IPR012706">
    <property type="entry name" value="Rib_alpha_Esp_rpt"/>
</dbReference>
<reference evidence="3 4" key="1">
    <citation type="submission" date="2019-01" db="EMBL/GenBank/DDBJ databases">
        <title>Draft genome sequences of the type strains of six Macrococcus species.</title>
        <authorList>
            <person name="Mazhar S."/>
            <person name="Altermann E."/>
            <person name="Hill C."/>
            <person name="Mcauliffe O."/>
        </authorList>
    </citation>
    <scope>NUCLEOTIDE SEQUENCE [LARGE SCALE GENOMIC DNA]</scope>
    <source>
        <strain evidence="3 4">CCM4811</strain>
    </source>
</reference>
<dbReference type="NCBIfam" id="TIGR02331">
    <property type="entry name" value="rib_alpha"/>
    <property type="match status" value="2"/>
</dbReference>
<feature type="domain" description="Long Rib" evidence="2">
    <location>
        <begin position="54"/>
        <end position="146"/>
    </location>
</feature>